<keyword evidence="8 12" id="KW-0862">Zinc</keyword>
<comment type="function">
    <text evidence="1 12">Converts 2,5-diamino-6-(ribosylamino)-4(3h)-pyrimidinone 5'-phosphate into 5-amino-6-(ribosylamino)-2,4(1h,3h)-pyrimidinedione 5'-phosphate.</text>
</comment>
<evidence type="ECO:0000256" key="12">
    <source>
        <dbReference type="PIRNR" id="PIRNR006769"/>
    </source>
</evidence>
<comment type="catalytic activity">
    <reaction evidence="12">
        <text>5-amino-6-(5-phospho-D-ribitylamino)uracil + NADP(+) = 5-amino-6-(5-phospho-D-ribosylamino)uracil + NADPH + H(+)</text>
        <dbReference type="Rhea" id="RHEA:17845"/>
        <dbReference type="ChEBI" id="CHEBI:15378"/>
        <dbReference type="ChEBI" id="CHEBI:57783"/>
        <dbReference type="ChEBI" id="CHEBI:58349"/>
        <dbReference type="ChEBI" id="CHEBI:58421"/>
        <dbReference type="ChEBI" id="CHEBI:58453"/>
        <dbReference type="EC" id="1.1.1.193"/>
    </reaction>
</comment>
<name>A0ABY1NDI1_9BACT</name>
<keyword evidence="11" id="KW-0511">Multifunctional enzyme</keyword>
<dbReference type="PANTHER" id="PTHR38011">
    <property type="entry name" value="DIHYDROFOLATE REDUCTASE FAMILY PROTEIN (AFU_ORTHOLOGUE AFUA_8G06820)"/>
    <property type="match status" value="1"/>
</dbReference>
<evidence type="ECO:0000259" key="13">
    <source>
        <dbReference type="PROSITE" id="PS51747"/>
    </source>
</evidence>
<evidence type="ECO:0000256" key="8">
    <source>
        <dbReference type="ARBA" id="ARBA00022833"/>
    </source>
</evidence>
<evidence type="ECO:0000256" key="4">
    <source>
        <dbReference type="ARBA" id="ARBA00005259"/>
    </source>
</evidence>
<dbReference type="CDD" id="cd01284">
    <property type="entry name" value="Riboflavin_deaminase-reductase"/>
    <property type="match status" value="1"/>
</dbReference>
<dbReference type="Gene3D" id="3.40.140.10">
    <property type="entry name" value="Cytidine Deaminase, domain 2"/>
    <property type="match status" value="1"/>
</dbReference>
<feature type="domain" description="CMP/dCMP-type deaminase" evidence="13">
    <location>
        <begin position="10"/>
        <end position="131"/>
    </location>
</feature>
<sequence>MNRKMEKITTEDLKFMSLAIREAYKAKGKTLPNPAVGAVIVKNGKVISKAFHEKAGQPHAEALAIERAGDKARGATLYVTLEPCNHYGKTPPCTEKIIKAGIKEVVIGIRDPNPIASGGVERLKAAGIKVKENVFKKRCFELIEDFIVNVKYSRPFVSLKLASTLDGFIADEKGDSKWVTSKKSRTYVHKLRSYHNAVMVGIGTVLKDDPLLNVRYVETEVQPDAIVIDKDLKIPLNARLIKRRASELIVITSEKSLLNYKAGILKDLGVKLLPVSSSGKYLDLTEAFKTLREQFGIYSIMCEGGSGLAGYLLENNLIDKLYLFYAMKVFGSGIKLFDSSRKGLKGYKVLSVKRLGEDFLVIMFRQN</sequence>
<dbReference type="PIRSF" id="PIRSF006769">
    <property type="entry name" value="RibD"/>
    <property type="match status" value="1"/>
</dbReference>
<dbReference type="Pfam" id="PF00383">
    <property type="entry name" value="dCMP_cyt_deam_1"/>
    <property type="match status" value="1"/>
</dbReference>
<dbReference type="EC" id="1.1.1.193" evidence="12"/>
<dbReference type="InterPro" id="IPR011549">
    <property type="entry name" value="RibD_C"/>
</dbReference>
<gene>
    <name evidence="14" type="ORF">SAMN06265339_0432</name>
</gene>
<evidence type="ECO:0000256" key="5">
    <source>
        <dbReference type="ARBA" id="ARBA00007417"/>
    </source>
</evidence>
<reference evidence="14 15" key="1">
    <citation type="submission" date="2017-05" db="EMBL/GenBank/DDBJ databases">
        <authorList>
            <person name="Varghese N."/>
            <person name="Submissions S."/>
        </authorList>
    </citation>
    <scope>NUCLEOTIDE SEQUENCE [LARGE SCALE GENOMIC DNA]</scope>
    <source>
        <strain evidence="14 15">DSM 15522</strain>
    </source>
</reference>
<keyword evidence="6 12" id="KW-0686">Riboflavin biosynthesis</keyword>
<dbReference type="Gene3D" id="3.40.430.10">
    <property type="entry name" value="Dihydrofolate Reductase, subunit A"/>
    <property type="match status" value="1"/>
</dbReference>
<comment type="cofactor">
    <cofactor evidence="12">
        <name>Zn(2+)</name>
        <dbReference type="ChEBI" id="CHEBI:29105"/>
    </cofactor>
    <text evidence="12">Binds 1 zinc ion.</text>
</comment>
<dbReference type="InterPro" id="IPR050765">
    <property type="entry name" value="Riboflavin_Biosynth_HTPR"/>
</dbReference>
<dbReference type="InterPro" id="IPR024072">
    <property type="entry name" value="DHFR-like_dom_sf"/>
</dbReference>
<evidence type="ECO:0000256" key="1">
    <source>
        <dbReference type="ARBA" id="ARBA00002151"/>
    </source>
</evidence>
<keyword evidence="9 12" id="KW-0521">NADP</keyword>
<comment type="pathway">
    <text evidence="3 12">Cofactor biosynthesis; riboflavin biosynthesis; 5-amino-6-(D-ribitylamino)uracil from GTP: step 3/4.</text>
</comment>
<evidence type="ECO:0000256" key="9">
    <source>
        <dbReference type="ARBA" id="ARBA00022857"/>
    </source>
</evidence>
<evidence type="ECO:0000256" key="11">
    <source>
        <dbReference type="ARBA" id="ARBA00023268"/>
    </source>
</evidence>
<accession>A0ABY1NDI1</accession>
<dbReference type="InterPro" id="IPR002125">
    <property type="entry name" value="CMP_dCMP_dom"/>
</dbReference>
<comment type="pathway">
    <text evidence="2 12">Cofactor biosynthesis; riboflavin biosynthesis; 5-amino-6-(D-ribitylamino)uracil from GTP: step 2/4.</text>
</comment>
<organism evidence="14 15">
    <name type="scientific">Desulfurobacterium pacificum</name>
    <dbReference type="NCBI Taxonomy" id="240166"/>
    <lineage>
        <taxon>Bacteria</taxon>
        <taxon>Pseudomonadati</taxon>
        <taxon>Aquificota</taxon>
        <taxon>Aquificia</taxon>
        <taxon>Desulfurobacteriales</taxon>
        <taxon>Desulfurobacteriaceae</taxon>
        <taxon>Desulfurobacterium</taxon>
    </lineage>
</organism>
<evidence type="ECO:0000256" key="6">
    <source>
        <dbReference type="ARBA" id="ARBA00022619"/>
    </source>
</evidence>
<evidence type="ECO:0000256" key="10">
    <source>
        <dbReference type="ARBA" id="ARBA00023002"/>
    </source>
</evidence>
<dbReference type="Proteomes" id="UP001157911">
    <property type="component" value="Unassembled WGS sequence"/>
</dbReference>
<evidence type="ECO:0000256" key="2">
    <source>
        <dbReference type="ARBA" id="ARBA00004882"/>
    </source>
</evidence>
<dbReference type="InterPro" id="IPR004794">
    <property type="entry name" value="Eubact_RibD"/>
</dbReference>
<dbReference type="InterPro" id="IPR016192">
    <property type="entry name" value="APOBEC/CMP_deaminase_Zn-bd"/>
</dbReference>
<evidence type="ECO:0000313" key="15">
    <source>
        <dbReference type="Proteomes" id="UP001157911"/>
    </source>
</evidence>
<comment type="catalytic activity">
    <reaction evidence="12">
        <text>2,5-diamino-6-hydroxy-4-(5-phosphoribosylamino)-pyrimidine + H2O + H(+) = 5-amino-6-(5-phospho-D-ribosylamino)uracil + NH4(+)</text>
        <dbReference type="Rhea" id="RHEA:21868"/>
        <dbReference type="ChEBI" id="CHEBI:15377"/>
        <dbReference type="ChEBI" id="CHEBI:15378"/>
        <dbReference type="ChEBI" id="CHEBI:28938"/>
        <dbReference type="ChEBI" id="CHEBI:58453"/>
        <dbReference type="ChEBI" id="CHEBI:58614"/>
        <dbReference type="EC" id="3.5.4.26"/>
    </reaction>
</comment>
<evidence type="ECO:0000256" key="3">
    <source>
        <dbReference type="ARBA" id="ARBA00004910"/>
    </source>
</evidence>
<dbReference type="PROSITE" id="PS00903">
    <property type="entry name" value="CYT_DCMP_DEAMINASES_1"/>
    <property type="match status" value="1"/>
</dbReference>
<dbReference type="SUPFAM" id="SSF53927">
    <property type="entry name" value="Cytidine deaminase-like"/>
    <property type="match status" value="1"/>
</dbReference>
<dbReference type="InterPro" id="IPR016193">
    <property type="entry name" value="Cytidine_deaminase-like"/>
</dbReference>
<proteinExistence type="inferred from homology"/>
<dbReference type="EMBL" id="FXUB01000001">
    <property type="protein sequence ID" value="SMP07066.1"/>
    <property type="molecule type" value="Genomic_DNA"/>
</dbReference>
<keyword evidence="10 12" id="KW-0560">Oxidoreductase</keyword>
<dbReference type="NCBIfam" id="TIGR00326">
    <property type="entry name" value="eubact_ribD"/>
    <property type="match status" value="1"/>
</dbReference>
<dbReference type="PROSITE" id="PS51747">
    <property type="entry name" value="CYT_DCMP_DEAMINASES_2"/>
    <property type="match status" value="1"/>
</dbReference>
<keyword evidence="12" id="KW-0378">Hydrolase</keyword>
<keyword evidence="7 12" id="KW-0479">Metal-binding</keyword>
<dbReference type="NCBIfam" id="TIGR00227">
    <property type="entry name" value="ribD_Cterm"/>
    <property type="match status" value="1"/>
</dbReference>
<comment type="similarity">
    <text evidence="5 12">In the C-terminal section; belongs to the HTP reductase family.</text>
</comment>
<dbReference type="Pfam" id="PF01872">
    <property type="entry name" value="RibD_C"/>
    <property type="match status" value="1"/>
</dbReference>
<comment type="similarity">
    <text evidence="4 12">In the N-terminal section; belongs to the cytidine and deoxycytidylate deaminase family.</text>
</comment>
<dbReference type="EC" id="3.5.4.26" evidence="12"/>
<dbReference type="InterPro" id="IPR002734">
    <property type="entry name" value="RibDG_C"/>
</dbReference>
<protein>
    <recommendedName>
        <fullName evidence="12">Riboflavin biosynthesis protein RibD</fullName>
    </recommendedName>
    <domain>
        <recommendedName>
            <fullName evidence="12">Diaminohydroxyphosphoribosylaminopyrimidine deaminase</fullName>
            <shortName evidence="12">DRAP deaminase</shortName>
            <ecNumber evidence="12">3.5.4.26</ecNumber>
        </recommendedName>
        <alternativeName>
            <fullName evidence="12">Riboflavin-specific deaminase</fullName>
        </alternativeName>
    </domain>
    <domain>
        <recommendedName>
            <fullName evidence="12">5-amino-6-(5-phosphoribosylamino)uracil reductase</fullName>
            <ecNumber evidence="12">1.1.1.193</ecNumber>
        </recommendedName>
        <alternativeName>
            <fullName evidence="12">HTP reductase</fullName>
        </alternativeName>
    </domain>
</protein>
<dbReference type="SUPFAM" id="SSF53597">
    <property type="entry name" value="Dihydrofolate reductase-like"/>
    <property type="match status" value="1"/>
</dbReference>
<keyword evidence="15" id="KW-1185">Reference proteome</keyword>
<comment type="caution">
    <text evidence="14">The sequence shown here is derived from an EMBL/GenBank/DDBJ whole genome shotgun (WGS) entry which is preliminary data.</text>
</comment>
<evidence type="ECO:0000313" key="14">
    <source>
        <dbReference type="EMBL" id="SMP07066.1"/>
    </source>
</evidence>
<dbReference type="PANTHER" id="PTHR38011:SF7">
    <property type="entry name" value="2,5-DIAMINO-6-RIBOSYLAMINO-4(3H)-PYRIMIDINONE 5'-PHOSPHATE REDUCTASE"/>
    <property type="match status" value="1"/>
</dbReference>
<evidence type="ECO:0000256" key="7">
    <source>
        <dbReference type="ARBA" id="ARBA00022723"/>
    </source>
</evidence>
<dbReference type="RefSeq" id="WP_283399938.1">
    <property type="nucleotide sequence ID" value="NZ_FXUB01000001.1"/>
</dbReference>